<dbReference type="InterPro" id="IPR018597">
    <property type="entry name" value="Phage_Tuc2009_YjcQ"/>
</dbReference>
<evidence type="ECO:0000313" key="1">
    <source>
        <dbReference type="EMBL" id="KMY31958.1"/>
    </source>
</evidence>
<organism evidence="1 2">
    <name type="scientific">Lysinibacillus xylanilyticus</name>
    <dbReference type="NCBI Taxonomy" id="582475"/>
    <lineage>
        <taxon>Bacteria</taxon>
        <taxon>Bacillati</taxon>
        <taxon>Bacillota</taxon>
        <taxon>Bacilli</taxon>
        <taxon>Bacillales</taxon>
        <taxon>Bacillaceae</taxon>
        <taxon>Lysinibacillus</taxon>
    </lineage>
</organism>
<dbReference type="InterPro" id="IPR036390">
    <property type="entry name" value="WH_DNA-bd_sf"/>
</dbReference>
<dbReference type="Gene3D" id="1.10.10.10">
    <property type="entry name" value="Winged helix-like DNA-binding domain superfamily/Winged helix DNA-binding domain"/>
    <property type="match status" value="1"/>
</dbReference>
<evidence type="ECO:0000313" key="2">
    <source>
        <dbReference type="Proteomes" id="UP000037326"/>
    </source>
</evidence>
<comment type="caution">
    <text evidence="1">The sequence shown here is derived from an EMBL/GenBank/DDBJ whole genome shotgun (WGS) entry which is preliminary data.</text>
</comment>
<dbReference type="Pfam" id="PF09639">
    <property type="entry name" value="YjcQ"/>
    <property type="match status" value="1"/>
</dbReference>
<dbReference type="PATRIC" id="fig|582475.4.peg.935"/>
<protein>
    <submittedName>
        <fullName evidence="1">Uncharacterized protein</fullName>
    </submittedName>
</protein>
<proteinExistence type="predicted"/>
<gene>
    <name evidence="1" type="ORF">ACZ11_07200</name>
</gene>
<dbReference type="EMBL" id="LFXJ01000005">
    <property type="protein sequence ID" value="KMY31958.1"/>
    <property type="molecule type" value="Genomic_DNA"/>
</dbReference>
<reference evidence="2" key="1">
    <citation type="submission" date="2015-07" db="EMBL/GenBank/DDBJ databases">
        <authorList>
            <consortium name="Consortium for Microbial Forensics and Genomics (microFORGE)"/>
            <person name="Knight B.M."/>
            <person name="Roberts D.P."/>
            <person name="Lin D."/>
            <person name="Hari K."/>
            <person name="Fletcher J."/>
            <person name="Melcher U."/>
            <person name="Blagden T."/>
            <person name="Winegar R.A."/>
        </authorList>
    </citation>
    <scope>NUCLEOTIDE SEQUENCE [LARGE SCALE GENOMIC DNA]</scope>
    <source>
        <strain evidence="2">DSM 23493</strain>
    </source>
</reference>
<dbReference type="SUPFAM" id="SSF46785">
    <property type="entry name" value="Winged helix' DNA-binding domain"/>
    <property type="match status" value="1"/>
</dbReference>
<dbReference type="Proteomes" id="UP000037326">
    <property type="component" value="Unassembled WGS sequence"/>
</dbReference>
<dbReference type="GeneID" id="96598059"/>
<dbReference type="InterPro" id="IPR036388">
    <property type="entry name" value="WH-like_DNA-bd_sf"/>
</dbReference>
<dbReference type="RefSeq" id="WP_049664889.1">
    <property type="nucleotide sequence ID" value="NZ_JBIVRT010000014.1"/>
</dbReference>
<dbReference type="AlphaFoldDB" id="A0A0K9FCL2"/>
<sequence length="85" mass="9777">MDKEKLILDILEGLNNQEEPKFYDFEIEKHTFGEVVEVIQEKGFISGASIYRECLENKVISVSLNKAKVESKGLNYIENNIMSHV</sequence>
<accession>A0A0K9FCL2</accession>
<name>A0A0K9FCL2_9BACI</name>